<name>A0A101LYN1_PICGL</name>
<accession>A0A101LYN1</accession>
<proteinExistence type="predicted"/>
<evidence type="ECO:0000313" key="1">
    <source>
        <dbReference type="EMBL" id="KUM47730.1"/>
    </source>
</evidence>
<comment type="caution">
    <text evidence="1">The sequence shown here is derived from an EMBL/GenBank/DDBJ whole genome shotgun (WGS) entry which is preliminary data.</text>
</comment>
<geneLocation type="mitochondrion" evidence="1"/>
<gene>
    <name evidence="1" type="ORF">ABT39_MTgene5917</name>
</gene>
<organism evidence="1">
    <name type="scientific">Picea glauca</name>
    <name type="common">White spruce</name>
    <name type="synonym">Pinus glauca</name>
    <dbReference type="NCBI Taxonomy" id="3330"/>
    <lineage>
        <taxon>Eukaryota</taxon>
        <taxon>Viridiplantae</taxon>
        <taxon>Streptophyta</taxon>
        <taxon>Embryophyta</taxon>
        <taxon>Tracheophyta</taxon>
        <taxon>Spermatophyta</taxon>
        <taxon>Pinopsida</taxon>
        <taxon>Pinidae</taxon>
        <taxon>Conifers I</taxon>
        <taxon>Pinales</taxon>
        <taxon>Pinaceae</taxon>
        <taxon>Picea</taxon>
    </lineage>
</organism>
<dbReference type="AlphaFoldDB" id="A0A101LYN1"/>
<keyword evidence="1" id="KW-0496">Mitochondrion</keyword>
<reference evidence="1" key="1">
    <citation type="journal article" date="2015" name="Genome Biol. Evol.">
        <title>Organellar Genomes of White Spruce (Picea glauca): Assembly and Annotation.</title>
        <authorList>
            <person name="Jackman S.D."/>
            <person name="Warren R.L."/>
            <person name="Gibb E.A."/>
            <person name="Vandervalk B.P."/>
            <person name="Mohamadi H."/>
            <person name="Chu J."/>
            <person name="Raymond A."/>
            <person name="Pleasance S."/>
            <person name="Coope R."/>
            <person name="Wildung M.R."/>
            <person name="Ritland C.E."/>
            <person name="Bousquet J."/>
            <person name="Jones S.J."/>
            <person name="Bohlmann J."/>
            <person name="Birol I."/>
        </authorList>
    </citation>
    <scope>NUCLEOTIDE SEQUENCE [LARGE SCALE GENOMIC DNA]</scope>
    <source>
        <tissue evidence="1">Flushing bud</tissue>
    </source>
</reference>
<protein>
    <submittedName>
        <fullName evidence="1">Uncharacterized protein</fullName>
    </submittedName>
</protein>
<dbReference type="EMBL" id="LKAM01000007">
    <property type="protein sequence ID" value="KUM47730.1"/>
    <property type="molecule type" value="Genomic_DNA"/>
</dbReference>
<sequence length="51" mass="5799">MIVRDPPRDVSNLPVSVSRSFDLSPPLWPFIYILGELPSVFVLNKPILSIY</sequence>